<sequence>MDGNREAYYINLENGTILDTMDGHDWQFRVYATGAEIAELNRFLDENYNAELKTFARAQVPFLEYHKKSPNPEYDQILMRLYEMIYQLGDQEAKNHIKEMNIIDTDKI</sequence>
<dbReference type="AlphaFoldDB" id="A0A248TER7"/>
<organism evidence="1 2">
    <name type="scientific">Cytobacillus kochii</name>
    <dbReference type="NCBI Taxonomy" id="859143"/>
    <lineage>
        <taxon>Bacteria</taxon>
        <taxon>Bacillati</taxon>
        <taxon>Bacillota</taxon>
        <taxon>Bacilli</taxon>
        <taxon>Bacillales</taxon>
        <taxon>Bacillaceae</taxon>
        <taxon>Cytobacillus</taxon>
    </lineage>
</organism>
<keyword evidence="1" id="KW-0378">Hydrolase</keyword>
<proteinExistence type="predicted"/>
<protein>
    <submittedName>
        <fullName evidence="1">Hydrolase</fullName>
    </submittedName>
</protein>
<evidence type="ECO:0000313" key="2">
    <source>
        <dbReference type="Proteomes" id="UP000215137"/>
    </source>
</evidence>
<accession>A0A248TER7</accession>
<dbReference type="Proteomes" id="UP000215137">
    <property type="component" value="Chromosome"/>
</dbReference>
<dbReference type="GO" id="GO:0016787">
    <property type="term" value="F:hydrolase activity"/>
    <property type="evidence" value="ECO:0007669"/>
    <property type="project" value="UniProtKB-KW"/>
</dbReference>
<gene>
    <name evidence="1" type="ORF">CKF48_04740</name>
</gene>
<evidence type="ECO:0000313" key="1">
    <source>
        <dbReference type="EMBL" id="ASV66687.1"/>
    </source>
</evidence>
<dbReference type="OrthoDB" id="2706506at2"/>
<dbReference type="EMBL" id="CP022983">
    <property type="protein sequence ID" value="ASV66687.1"/>
    <property type="molecule type" value="Genomic_DNA"/>
</dbReference>
<keyword evidence="2" id="KW-1185">Reference proteome</keyword>
<dbReference type="RefSeq" id="WP_095370262.1">
    <property type="nucleotide sequence ID" value="NZ_CP022983.1"/>
</dbReference>
<dbReference type="KEGG" id="bko:CKF48_04740"/>
<name>A0A248TER7_9BACI</name>
<reference evidence="1 2" key="1">
    <citation type="submission" date="2017-08" db="EMBL/GenBank/DDBJ databases">
        <title>Complete Genome Sequence of Bacillus kochii Oregon-R-modENCODE STRAIN BDGP4, isolated from Drosophila melanogaster gut.</title>
        <authorList>
            <person name="Wan K.H."/>
            <person name="Yu C."/>
            <person name="Park S."/>
            <person name="Hammonds A.S."/>
            <person name="Booth B.W."/>
            <person name="Celniker S.E."/>
        </authorList>
    </citation>
    <scope>NUCLEOTIDE SEQUENCE [LARGE SCALE GENOMIC DNA]</scope>
    <source>
        <strain evidence="1 2">BDGP4</strain>
    </source>
</reference>